<evidence type="ECO:0000256" key="2">
    <source>
        <dbReference type="ARBA" id="ARBA00008445"/>
    </source>
</evidence>
<evidence type="ECO:0000256" key="6">
    <source>
        <dbReference type="ARBA" id="ARBA00022989"/>
    </source>
</evidence>
<keyword evidence="3 10" id="KW-0813">Transport</keyword>
<keyword evidence="8 10" id="KW-0472">Membrane</keyword>
<gene>
    <name evidence="11" type="ORF">J2S36_000336</name>
</gene>
<dbReference type="NCBIfam" id="TIGR00810">
    <property type="entry name" value="secG"/>
    <property type="match status" value="1"/>
</dbReference>
<dbReference type="PRINTS" id="PR01651">
    <property type="entry name" value="SECGEXPORT"/>
</dbReference>
<comment type="function">
    <text evidence="9 10">Involved in protein export. Participates in an early event of protein translocation.</text>
</comment>
<sequence>MTVIMIICQVLLVITSLLLIGTVLLHKGKGGGISDMFGGGISTSMRSSGVAERNLNRITIGVALIWFVVIVLIGLLTKFGA</sequence>
<name>A0ABU1T0A2_9ACTO</name>
<evidence type="ECO:0000256" key="9">
    <source>
        <dbReference type="ARBA" id="ARBA00025182"/>
    </source>
</evidence>
<evidence type="ECO:0000256" key="8">
    <source>
        <dbReference type="ARBA" id="ARBA00023136"/>
    </source>
</evidence>
<comment type="caution">
    <text evidence="10">Lacks conserved residue(s) required for the propagation of feature annotation.</text>
</comment>
<keyword evidence="4 10" id="KW-0812">Transmembrane</keyword>
<evidence type="ECO:0000313" key="11">
    <source>
        <dbReference type="EMBL" id="MDR6938793.1"/>
    </source>
</evidence>
<evidence type="ECO:0000313" key="12">
    <source>
        <dbReference type="Proteomes" id="UP001266099"/>
    </source>
</evidence>
<comment type="subcellular location">
    <subcellularLocation>
        <location evidence="10">Cell membrane</location>
        <topology evidence="10">Multi-pass membrane protein</topology>
    </subcellularLocation>
    <subcellularLocation>
        <location evidence="1">Membrane</location>
        <topology evidence="1">Multi-pass membrane protein</topology>
    </subcellularLocation>
</comment>
<keyword evidence="10" id="KW-1003">Cell membrane</keyword>
<dbReference type="RefSeq" id="WP_309954882.1">
    <property type="nucleotide sequence ID" value="NZ_CP136414.1"/>
</dbReference>
<keyword evidence="5 10" id="KW-0653">Protein transport</keyword>
<dbReference type="Proteomes" id="UP001266099">
    <property type="component" value="Unassembled WGS sequence"/>
</dbReference>
<evidence type="ECO:0000256" key="1">
    <source>
        <dbReference type="ARBA" id="ARBA00004141"/>
    </source>
</evidence>
<evidence type="ECO:0000256" key="10">
    <source>
        <dbReference type="RuleBase" id="RU365087"/>
    </source>
</evidence>
<organism evidence="11 12">
    <name type="scientific">Arcanobacterium hippocoleae</name>
    <dbReference type="NCBI Taxonomy" id="149017"/>
    <lineage>
        <taxon>Bacteria</taxon>
        <taxon>Bacillati</taxon>
        <taxon>Actinomycetota</taxon>
        <taxon>Actinomycetes</taxon>
        <taxon>Actinomycetales</taxon>
        <taxon>Actinomycetaceae</taxon>
        <taxon>Arcanobacterium</taxon>
    </lineage>
</organism>
<evidence type="ECO:0000256" key="4">
    <source>
        <dbReference type="ARBA" id="ARBA00022692"/>
    </source>
</evidence>
<accession>A0ABU1T0A2</accession>
<evidence type="ECO:0000256" key="5">
    <source>
        <dbReference type="ARBA" id="ARBA00022927"/>
    </source>
</evidence>
<keyword evidence="7 10" id="KW-0811">Translocation</keyword>
<comment type="similarity">
    <text evidence="2 10">Belongs to the SecG family.</text>
</comment>
<dbReference type="Pfam" id="PF03840">
    <property type="entry name" value="SecG"/>
    <property type="match status" value="1"/>
</dbReference>
<comment type="caution">
    <text evidence="11">The sequence shown here is derived from an EMBL/GenBank/DDBJ whole genome shotgun (WGS) entry which is preliminary data.</text>
</comment>
<keyword evidence="12" id="KW-1185">Reference proteome</keyword>
<dbReference type="InterPro" id="IPR004692">
    <property type="entry name" value="SecG"/>
</dbReference>
<evidence type="ECO:0000256" key="7">
    <source>
        <dbReference type="ARBA" id="ARBA00023010"/>
    </source>
</evidence>
<proteinExistence type="inferred from homology"/>
<protein>
    <recommendedName>
        <fullName evidence="10">Protein-export membrane protein SecG</fullName>
    </recommendedName>
</protein>
<keyword evidence="6 10" id="KW-1133">Transmembrane helix</keyword>
<evidence type="ECO:0000256" key="3">
    <source>
        <dbReference type="ARBA" id="ARBA00022448"/>
    </source>
</evidence>
<reference evidence="11 12" key="1">
    <citation type="submission" date="2023-07" db="EMBL/GenBank/DDBJ databases">
        <title>Sequencing the genomes of 1000 actinobacteria strains.</title>
        <authorList>
            <person name="Klenk H.-P."/>
        </authorList>
    </citation>
    <scope>NUCLEOTIDE SEQUENCE [LARGE SCALE GENOMIC DNA]</scope>
    <source>
        <strain evidence="11 12">DSM 15539</strain>
    </source>
</reference>
<dbReference type="EMBL" id="JAVDUJ010000001">
    <property type="protein sequence ID" value="MDR6938793.1"/>
    <property type="molecule type" value="Genomic_DNA"/>
</dbReference>
<feature type="transmembrane region" description="Helical" evidence="10">
    <location>
        <begin position="54"/>
        <end position="76"/>
    </location>
</feature>